<dbReference type="GeneID" id="19887843"/>
<keyword evidence="1" id="KW-0732">Signal</keyword>
<name>J5JM10_BEAB2</name>
<keyword evidence="3" id="KW-1185">Reference proteome</keyword>
<evidence type="ECO:0000313" key="2">
    <source>
        <dbReference type="EMBL" id="EJP66338.1"/>
    </source>
</evidence>
<dbReference type="EMBL" id="JH725160">
    <property type="protein sequence ID" value="EJP66338.1"/>
    <property type="molecule type" value="Genomic_DNA"/>
</dbReference>
<dbReference type="AlphaFoldDB" id="J5JM10"/>
<sequence>MLWAAALNMLLLLHLTFRFETNFIYDWKTIALTPTCCPICDPFVDPIQLPAFERMYLSRLMGHIIVVNDDMDTVFCQGGADMDYMLRLEVFLYQESVDERISCVDVSKAICPFFGAWSKIVQLPAWVKLSRALVEFFESSLESGVDALFLKIQTRHWSRKPFVAGPCETRRQDTIYGTRAWAFGSTARTLGDRKVRTEDPIQKALGSSLRRAVPASPNGVWRLAHALQPEDEAELGVAERVPVHFTKETMQA</sequence>
<dbReference type="RefSeq" id="XP_008598150.1">
    <property type="nucleotide sequence ID" value="XM_008599928.1"/>
</dbReference>
<feature type="chain" id="PRO_5003784582" evidence="1">
    <location>
        <begin position="19"/>
        <end position="252"/>
    </location>
</feature>
<dbReference type="HOGENOM" id="CLU_1102613_0_0_1"/>
<gene>
    <name evidence="2" type="ORF">BBA_04831</name>
</gene>
<feature type="signal peptide" evidence="1">
    <location>
        <begin position="1"/>
        <end position="18"/>
    </location>
</feature>
<reference evidence="2 3" key="1">
    <citation type="journal article" date="2012" name="Sci. Rep.">
        <title>Genomic perspectives on the evolution of fungal entomopathogenicity in Beauveria bassiana.</title>
        <authorList>
            <person name="Xiao G."/>
            <person name="Ying S.H."/>
            <person name="Zheng P."/>
            <person name="Wang Z.L."/>
            <person name="Zhang S."/>
            <person name="Xie X.Q."/>
            <person name="Shang Y."/>
            <person name="St Leger R.J."/>
            <person name="Zhao G.P."/>
            <person name="Wang C."/>
            <person name="Feng M.G."/>
        </authorList>
    </citation>
    <scope>NUCLEOTIDE SEQUENCE [LARGE SCALE GENOMIC DNA]</scope>
    <source>
        <strain evidence="2 3">ARSEF 2860</strain>
    </source>
</reference>
<dbReference type="InParanoid" id="J5JM10"/>
<proteinExistence type="predicted"/>
<evidence type="ECO:0000256" key="1">
    <source>
        <dbReference type="SAM" id="SignalP"/>
    </source>
</evidence>
<evidence type="ECO:0000313" key="3">
    <source>
        <dbReference type="Proteomes" id="UP000002762"/>
    </source>
</evidence>
<protein>
    <submittedName>
        <fullName evidence="2">Uncharacterized protein</fullName>
    </submittedName>
</protein>
<dbReference type="Proteomes" id="UP000002762">
    <property type="component" value="Unassembled WGS sequence"/>
</dbReference>
<accession>J5JM10</accession>
<organism evidence="2 3">
    <name type="scientific">Beauveria bassiana (strain ARSEF 2860)</name>
    <name type="common">White muscardine disease fungus</name>
    <name type="synonym">Tritirachium shiotae</name>
    <dbReference type="NCBI Taxonomy" id="655819"/>
    <lineage>
        <taxon>Eukaryota</taxon>
        <taxon>Fungi</taxon>
        <taxon>Dikarya</taxon>
        <taxon>Ascomycota</taxon>
        <taxon>Pezizomycotina</taxon>
        <taxon>Sordariomycetes</taxon>
        <taxon>Hypocreomycetidae</taxon>
        <taxon>Hypocreales</taxon>
        <taxon>Cordycipitaceae</taxon>
        <taxon>Beauveria</taxon>
    </lineage>
</organism>